<dbReference type="EMBL" id="LT607413">
    <property type="protein sequence ID" value="SCF38133.1"/>
    <property type="molecule type" value="Genomic_DNA"/>
</dbReference>
<evidence type="ECO:0000259" key="4">
    <source>
        <dbReference type="Pfam" id="PF00294"/>
    </source>
</evidence>
<evidence type="ECO:0000256" key="2">
    <source>
        <dbReference type="ARBA" id="ARBA00022679"/>
    </source>
</evidence>
<sequence length="331" mass="34861">MTGGPPAPEVVTVGETMVVFSPDGPVPLDRAERVAVHVGGAESNVAMYLAALGHRVAWASRVGDDPFGRMVLRHVADAGVDVTGVTVDPDAPTGVYAKDPTPDGTRVHYYRAGSAASRLDPTLLDHPGVAGARLLHLSGITPVLSASCRALVEAALVARALPGATVSFDVNYRPRLWPVEQAAPVLRDLADHADVVFVGLDEAWTLWRTPDPAAVRRLLPGPSVVVVKDGAVGATALAREGRVSFVPALRVPVVEPVGAGDAFAAGYLSALRRDLDPVTTLRWGHLVAAHALRVPGDQAPLTARAHLDDLAGVPADRWPTVRLPEPRHERT</sequence>
<evidence type="ECO:0000313" key="6">
    <source>
        <dbReference type="Proteomes" id="UP000198253"/>
    </source>
</evidence>
<dbReference type="InParanoid" id="A0A1C4ZYX3"/>
<evidence type="ECO:0000313" key="5">
    <source>
        <dbReference type="EMBL" id="SCF38133.1"/>
    </source>
</evidence>
<reference evidence="6" key="1">
    <citation type="submission" date="2016-06" db="EMBL/GenBank/DDBJ databases">
        <authorList>
            <person name="Varghese N."/>
            <person name="Submissions Spin"/>
        </authorList>
    </citation>
    <scope>NUCLEOTIDE SEQUENCE [LARGE SCALE GENOMIC DNA]</scope>
    <source>
        <strain evidence="6">DSM 43816</strain>
    </source>
</reference>
<dbReference type="InterPro" id="IPR011611">
    <property type="entry name" value="PfkB_dom"/>
</dbReference>
<dbReference type="AlphaFoldDB" id="A0A1C4ZYX3"/>
<dbReference type="GO" id="GO:0016301">
    <property type="term" value="F:kinase activity"/>
    <property type="evidence" value="ECO:0007669"/>
    <property type="project" value="UniProtKB-KW"/>
</dbReference>
<proteinExistence type="inferred from homology"/>
<name>A0A1C4ZYX3_MICEC</name>
<dbReference type="PANTHER" id="PTHR43320:SF2">
    <property type="entry name" value="2-DEHYDRO-3-DEOXYGLUCONOKINASE_2-DEHYDRO-3-DEOXYGALACTONOKINASE"/>
    <property type="match status" value="1"/>
</dbReference>
<dbReference type="Pfam" id="PF00294">
    <property type="entry name" value="PfkB"/>
    <property type="match status" value="1"/>
</dbReference>
<evidence type="ECO:0000256" key="3">
    <source>
        <dbReference type="ARBA" id="ARBA00022777"/>
    </source>
</evidence>
<keyword evidence="2" id="KW-0808">Transferase</keyword>
<dbReference type="InterPro" id="IPR029056">
    <property type="entry name" value="Ribokinase-like"/>
</dbReference>
<dbReference type="RefSeq" id="WP_231931513.1">
    <property type="nucleotide sequence ID" value="NZ_LT607413.1"/>
</dbReference>
<protein>
    <submittedName>
        <fullName evidence="5">2-dehydro-3-deoxygluconokinase</fullName>
    </submittedName>
</protein>
<keyword evidence="3 5" id="KW-0418">Kinase</keyword>
<gene>
    <name evidence="5" type="ORF">GA0070618_6003</name>
</gene>
<dbReference type="CDD" id="cd01166">
    <property type="entry name" value="KdgK"/>
    <property type="match status" value="1"/>
</dbReference>
<dbReference type="InterPro" id="IPR052700">
    <property type="entry name" value="Carb_kinase_PfkB-like"/>
</dbReference>
<dbReference type="Proteomes" id="UP000198253">
    <property type="component" value="Chromosome I"/>
</dbReference>
<dbReference type="SUPFAM" id="SSF53613">
    <property type="entry name" value="Ribokinase-like"/>
    <property type="match status" value="1"/>
</dbReference>
<dbReference type="Gene3D" id="3.40.1190.20">
    <property type="match status" value="1"/>
</dbReference>
<feature type="domain" description="Carbohydrate kinase PfkB" evidence="4">
    <location>
        <begin position="9"/>
        <end position="302"/>
    </location>
</feature>
<dbReference type="PANTHER" id="PTHR43320">
    <property type="entry name" value="SUGAR KINASE"/>
    <property type="match status" value="1"/>
</dbReference>
<comment type="similarity">
    <text evidence="1">Belongs to the carbohydrate kinase PfkB family.</text>
</comment>
<organism evidence="5 6">
    <name type="scientific">Micromonospora echinospora</name>
    <name type="common">Micromonospora purpurea</name>
    <dbReference type="NCBI Taxonomy" id="1877"/>
    <lineage>
        <taxon>Bacteria</taxon>
        <taxon>Bacillati</taxon>
        <taxon>Actinomycetota</taxon>
        <taxon>Actinomycetes</taxon>
        <taxon>Micromonosporales</taxon>
        <taxon>Micromonosporaceae</taxon>
        <taxon>Micromonospora</taxon>
    </lineage>
</organism>
<keyword evidence="6" id="KW-1185">Reference proteome</keyword>
<evidence type="ECO:0000256" key="1">
    <source>
        <dbReference type="ARBA" id="ARBA00010688"/>
    </source>
</evidence>
<accession>A0A1C4ZYX3</accession>